<organism evidence="6 7">
    <name type="scientific">Bordetella petrii (strain ATCC BAA-461 / DSM 12804 / CCUG 43448 / CIP 107267 / Se-1111R)</name>
    <dbReference type="NCBI Taxonomy" id="340100"/>
    <lineage>
        <taxon>Bacteria</taxon>
        <taxon>Pseudomonadati</taxon>
        <taxon>Pseudomonadota</taxon>
        <taxon>Betaproteobacteria</taxon>
        <taxon>Burkholderiales</taxon>
        <taxon>Alcaligenaceae</taxon>
        <taxon>Bordetella</taxon>
    </lineage>
</organism>
<accession>A9ICR3</accession>
<keyword evidence="7" id="KW-1185">Reference proteome</keyword>
<dbReference type="Pfam" id="PF07729">
    <property type="entry name" value="FCD"/>
    <property type="match status" value="1"/>
</dbReference>
<keyword evidence="3" id="KW-0804">Transcription</keyword>
<keyword evidence="2" id="KW-0238">DNA-binding</keyword>
<feature type="compositionally biased region" description="Polar residues" evidence="4">
    <location>
        <begin position="1"/>
        <end position="13"/>
    </location>
</feature>
<evidence type="ECO:0000256" key="4">
    <source>
        <dbReference type="SAM" id="MobiDB-lite"/>
    </source>
</evidence>
<dbReference type="SMART" id="SM00345">
    <property type="entry name" value="HTH_GNTR"/>
    <property type="match status" value="1"/>
</dbReference>
<evidence type="ECO:0000256" key="2">
    <source>
        <dbReference type="ARBA" id="ARBA00023125"/>
    </source>
</evidence>
<dbReference type="SMART" id="SM00895">
    <property type="entry name" value="FCD"/>
    <property type="match status" value="1"/>
</dbReference>
<dbReference type="KEGG" id="bpt:Bpet4349"/>
<dbReference type="Proteomes" id="UP000001225">
    <property type="component" value="Chromosome"/>
</dbReference>
<dbReference type="AlphaFoldDB" id="A9ICR3"/>
<sequence length="258" mass="28843">MKNNSVSLPNTPSALPEPPPVSSEAVDRRTLPATIADRLREMIIEGELAPGTRLNERALCDRLQVSRTPLREAFRLLSADGLVRMQPNRGAHVVALSEKDIRESFEVMGALEALSGELACQRITDQEIAEIKALTFEMQACHARRNLSSYYHVNRAIHDRINAAGQNHLLSHVYQNINLRLQNLRFRSNLNTEKWDKAMQEHLEMAEALASRDGPRLAQILRQHLRRKGEAVLEHLKLVAGAPDGADTFDPAADPDNS</sequence>
<evidence type="ECO:0000259" key="5">
    <source>
        <dbReference type="PROSITE" id="PS50949"/>
    </source>
</evidence>
<dbReference type="PANTHER" id="PTHR43537">
    <property type="entry name" value="TRANSCRIPTIONAL REGULATOR, GNTR FAMILY"/>
    <property type="match status" value="1"/>
</dbReference>
<evidence type="ECO:0000313" key="7">
    <source>
        <dbReference type="Proteomes" id="UP000001225"/>
    </source>
</evidence>
<feature type="domain" description="HTH gntR-type" evidence="5">
    <location>
        <begin position="29"/>
        <end position="96"/>
    </location>
</feature>
<dbReference type="CDD" id="cd07377">
    <property type="entry name" value="WHTH_GntR"/>
    <property type="match status" value="1"/>
</dbReference>
<dbReference type="Pfam" id="PF00392">
    <property type="entry name" value="GntR"/>
    <property type="match status" value="1"/>
</dbReference>
<dbReference type="PRINTS" id="PR00035">
    <property type="entry name" value="HTHGNTR"/>
</dbReference>
<keyword evidence="1" id="KW-0805">Transcription regulation</keyword>
<dbReference type="STRING" id="94624.Bpet4349"/>
<dbReference type="InterPro" id="IPR036388">
    <property type="entry name" value="WH-like_DNA-bd_sf"/>
</dbReference>
<feature type="region of interest" description="Disordered" evidence="4">
    <location>
        <begin position="1"/>
        <end position="28"/>
    </location>
</feature>
<gene>
    <name evidence="6" type="ordered locus">Bpet4349</name>
</gene>
<dbReference type="GO" id="GO:0003700">
    <property type="term" value="F:DNA-binding transcription factor activity"/>
    <property type="evidence" value="ECO:0007669"/>
    <property type="project" value="InterPro"/>
</dbReference>
<evidence type="ECO:0000313" key="6">
    <source>
        <dbReference type="EMBL" id="CAP44700.1"/>
    </source>
</evidence>
<dbReference type="InterPro" id="IPR008920">
    <property type="entry name" value="TF_FadR/GntR_C"/>
</dbReference>
<dbReference type="SUPFAM" id="SSF46785">
    <property type="entry name" value="Winged helix' DNA-binding domain"/>
    <property type="match status" value="1"/>
</dbReference>
<dbReference type="SUPFAM" id="SSF48008">
    <property type="entry name" value="GntR ligand-binding domain-like"/>
    <property type="match status" value="1"/>
</dbReference>
<dbReference type="InterPro" id="IPR036390">
    <property type="entry name" value="WH_DNA-bd_sf"/>
</dbReference>
<dbReference type="InterPro" id="IPR000524">
    <property type="entry name" value="Tscrpt_reg_HTH_GntR"/>
</dbReference>
<dbReference type="PANTHER" id="PTHR43537:SF50">
    <property type="entry name" value="TRANSCRIPTIONAL REGULATORY PROTEIN"/>
    <property type="match status" value="1"/>
</dbReference>
<dbReference type="EMBL" id="AM902716">
    <property type="protein sequence ID" value="CAP44700.1"/>
    <property type="molecule type" value="Genomic_DNA"/>
</dbReference>
<evidence type="ECO:0000256" key="1">
    <source>
        <dbReference type="ARBA" id="ARBA00023015"/>
    </source>
</evidence>
<dbReference type="InterPro" id="IPR011711">
    <property type="entry name" value="GntR_C"/>
</dbReference>
<reference evidence="6 7" key="1">
    <citation type="journal article" date="2008" name="BMC Genomics">
        <title>The missing link: Bordetella petrii is endowed with both the metabolic versatility of environmental bacteria and virulence traits of pathogenic Bordetellae.</title>
        <authorList>
            <person name="Gross R."/>
            <person name="Guzman C.A."/>
            <person name="Sebaihia M."/>
            <person name="Martins Dos Santos V.A."/>
            <person name="Pieper D.H."/>
            <person name="Koebnik R."/>
            <person name="Lechner M."/>
            <person name="Bartels D."/>
            <person name="Buhrmester J."/>
            <person name="Choudhuri J.V."/>
            <person name="Ebensen T."/>
            <person name="Gaigalat L."/>
            <person name="Herrmann S."/>
            <person name="Khachane A.N."/>
            <person name="Larisch C."/>
            <person name="Link S."/>
            <person name="Linke B."/>
            <person name="Meyer F."/>
            <person name="Mormann S."/>
            <person name="Nakunst D."/>
            <person name="Rueckert C."/>
            <person name="Schneiker-Bekel S."/>
            <person name="Schulze K."/>
            <person name="Vorhoelter F.J."/>
            <person name="Yevsa T."/>
            <person name="Engle J.T."/>
            <person name="Goldman W.E."/>
            <person name="Puehler A."/>
            <person name="Goebel U.B."/>
            <person name="Goesmann A."/>
            <person name="Bloecker H."/>
            <person name="Kaiser O."/>
            <person name="Martinez-Arias R."/>
        </authorList>
    </citation>
    <scope>NUCLEOTIDE SEQUENCE [LARGE SCALE GENOMIC DNA]</scope>
    <source>
        <strain evidence="7">ATCC BAA-461 / DSM 12804 / CCUG 43448 / CIP 107267 / Se-1111R</strain>
    </source>
</reference>
<protein>
    <submittedName>
        <fullName evidence="6">Transcriptional regulator, GntR-family</fullName>
    </submittedName>
</protein>
<dbReference type="GO" id="GO:0003677">
    <property type="term" value="F:DNA binding"/>
    <property type="evidence" value="ECO:0007669"/>
    <property type="project" value="UniProtKB-KW"/>
</dbReference>
<proteinExistence type="predicted"/>
<dbReference type="Gene3D" id="1.20.120.530">
    <property type="entry name" value="GntR ligand-binding domain-like"/>
    <property type="match status" value="1"/>
</dbReference>
<dbReference type="PROSITE" id="PS50949">
    <property type="entry name" value="HTH_GNTR"/>
    <property type="match status" value="1"/>
</dbReference>
<dbReference type="Gene3D" id="1.10.10.10">
    <property type="entry name" value="Winged helix-like DNA-binding domain superfamily/Winged helix DNA-binding domain"/>
    <property type="match status" value="1"/>
</dbReference>
<name>A9ICR3_BORPD</name>
<dbReference type="eggNOG" id="COG1802">
    <property type="taxonomic scope" value="Bacteria"/>
</dbReference>
<evidence type="ECO:0000256" key="3">
    <source>
        <dbReference type="ARBA" id="ARBA00023163"/>
    </source>
</evidence>